<evidence type="ECO:0000313" key="3">
    <source>
        <dbReference type="Proteomes" id="UP001370490"/>
    </source>
</evidence>
<feature type="coiled-coil region" evidence="1">
    <location>
        <begin position="24"/>
        <end position="83"/>
    </location>
</feature>
<keyword evidence="1" id="KW-0175">Coiled coil</keyword>
<dbReference type="EMBL" id="JBAMMX010000015">
    <property type="protein sequence ID" value="KAK6925574.1"/>
    <property type="molecule type" value="Genomic_DNA"/>
</dbReference>
<comment type="caution">
    <text evidence="2">The sequence shown here is derived from an EMBL/GenBank/DDBJ whole genome shotgun (WGS) entry which is preliminary data.</text>
</comment>
<dbReference type="AlphaFoldDB" id="A0AAN8Z3X3"/>
<sequence>MVRRLGLKSVRTKCKKKGKGTSKVEVLQKKHEERMQKIDGLKKRIESTASLLQQQEDYPEEQFQALCEEYKNMKAEYDSLLANDSAQTKQ</sequence>
<gene>
    <name evidence="2" type="ORF">RJ641_007293</name>
</gene>
<organism evidence="2 3">
    <name type="scientific">Dillenia turbinata</name>
    <dbReference type="NCBI Taxonomy" id="194707"/>
    <lineage>
        <taxon>Eukaryota</taxon>
        <taxon>Viridiplantae</taxon>
        <taxon>Streptophyta</taxon>
        <taxon>Embryophyta</taxon>
        <taxon>Tracheophyta</taxon>
        <taxon>Spermatophyta</taxon>
        <taxon>Magnoliopsida</taxon>
        <taxon>eudicotyledons</taxon>
        <taxon>Gunneridae</taxon>
        <taxon>Pentapetalae</taxon>
        <taxon>Dilleniales</taxon>
        <taxon>Dilleniaceae</taxon>
        <taxon>Dillenia</taxon>
    </lineage>
</organism>
<protein>
    <submittedName>
        <fullName evidence="2">Uncharacterized protein</fullName>
    </submittedName>
</protein>
<dbReference type="Proteomes" id="UP001370490">
    <property type="component" value="Unassembled WGS sequence"/>
</dbReference>
<reference evidence="2 3" key="1">
    <citation type="submission" date="2023-12" db="EMBL/GenBank/DDBJ databases">
        <title>A high-quality genome assembly for Dillenia turbinata (Dilleniales).</title>
        <authorList>
            <person name="Chanderbali A."/>
        </authorList>
    </citation>
    <scope>NUCLEOTIDE SEQUENCE [LARGE SCALE GENOMIC DNA]</scope>
    <source>
        <strain evidence="2">LSX21</strain>
        <tissue evidence="2">Leaf</tissue>
    </source>
</reference>
<evidence type="ECO:0000256" key="1">
    <source>
        <dbReference type="SAM" id="Coils"/>
    </source>
</evidence>
<evidence type="ECO:0000313" key="2">
    <source>
        <dbReference type="EMBL" id="KAK6925574.1"/>
    </source>
</evidence>
<name>A0AAN8Z3X3_9MAGN</name>
<proteinExistence type="predicted"/>
<keyword evidence="3" id="KW-1185">Reference proteome</keyword>
<dbReference type="SUPFAM" id="SSF46966">
    <property type="entry name" value="Spectrin repeat"/>
    <property type="match status" value="1"/>
</dbReference>
<accession>A0AAN8Z3X3</accession>